<proteinExistence type="predicted"/>
<gene>
    <name evidence="2" type="ORF">PCOR1329_LOCUS55439</name>
</gene>
<accession>A0ABN9V7L4</accession>
<name>A0ABN9V7L4_9DINO</name>
<dbReference type="Proteomes" id="UP001189429">
    <property type="component" value="Unassembled WGS sequence"/>
</dbReference>
<evidence type="ECO:0000313" key="3">
    <source>
        <dbReference type="Proteomes" id="UP001189429"/>
    </source>
</evidence>
<comment type="caution">
    <text evidence="2">The sequence shown here is derived from an EMBL/GenBank/DDBJ whole genome shotgun (WGS) entry which is preliminary data.</text>
</comment>
<keyword evidence="3" id="KW-1185">Reference proteome</keyword>
<feature type="coiled-coil region" evidence="1">
    <location>
        <begin position="221"/>
        <end position="248"/>
    </location>
</feature>
<protein>
    <submittedName>
        <fullName evidence="2">Uncharacterized protein</fullName>
    </submittedName>
</protein>
<reference evidence="2" key="1">
    <citation type="submission" date="2023-10" db="EMBL/GenBank/DDBJ databases">
        <authorList>
            <person name="Chen Y."/>
            <person name="Shah S."/>
            <person name="Dougan E. K."/>
            <person name="Thang M."/>
            <person name="Chan C."/>
        </authorList>
    </citation>
    <scope>NUCLEOTIDE SEQUENCE [LARGE SCALE GENOMIC DNA]</scope>
</reference>
<evidence type="ECO:0000313" key="2">
    <source>
        <dbReference type="EMBL" id="CAK0868925.1"/>
    </source>
</evidence>
<organism evidence="2 3">
    <name type="scientific">Prorocentrum cordatum</name>
    <dbReference type="NCBI Taxonomy" id="2364126"/>
    <lineage>
        <taxon>Eukaryota</taxon>
        <taxon>Sar</taxon>
        <taxon>Alveolata</taxon>
        <taxon>Dinophyceae</taxon>
        <taxon>Prorocentrales</taxon>
        <taxon>Prorocentraceae</taxon>
        <taxon>Prorocentrum</taxon>
    </lineage>
</organism>
<feature type="non-terminal residue" evidence="2">
    <location>
        <position position="1"/>
    </location>
</feature>
<evidence type="ECO:0000256" key="1">
    <source>
        <dbReference type="SAM" id="Coils"/>
    </source>
</evidence>
<dbReference type="EMBL" id="CAUYUJ010016797">
    <property type="protein sequence ID" value="CAK0868925.1"/>
    <property type="molecule type" value="Genomic_DNA"/>
</dbReference>
<keyword evidence="1" id="KW-0175">Coiled coil</keyword>
<sequence>RLAVVAVHLKDMVHGKAIESPVDTLRRNVALHAALAPWPLGTATTRSLRRAQQGPRLVARPALSAVSLAAGGVNDAVHDGENGTELDGHGEAEKSCATNPLLAVPPFPSLDKELSENGTIATHEFAEKQGAAGMTFDPGPDALVGTIEHEEEHGVEAMHKGELTAAAAAAEADGGSDTPPPLQTCVVDLWERQVDATQGIETTMKWDGARAAKRGMVIYRISQLETLYVEVQRALAEADDDADEQEAEQERFEIGEALASAWSHNDTLE</sequence>